<dbReference type="Proteomes" id="UP001176521">
    <property type="component" value="Unassembled WGS sequence"/>
</dbReference>
<evidence type="ECO:0000313" key="2">
    <source>
        <dbReference type="EMBL" id="KAK0537817.1"/>
    </source>
</evidence>
<feature type="region of interest" description="Disordered" evidence="1">
    <location>
        <begin position="82"/>
        <end position="105"/>
    </location>
</feature>
<organism evidence="2 3">
    <name type="scientific">Tilletia horrida</name>
    <dbReference type="NCBI Taxonomy" id="155126"/>
    <lineage>
        <taxon>Eukaryota</taxon>
        <taxon>Fungi</taxon>
        <taxon>Dikarya</taxon>
        <taxon>Basidiomycota</taxon>
        <taxon>Ustilaginomycotina</taxon>
        <taxon>Exobasidiomycetes</taxon>
        <taxon>Tilletiales</taxon>
        <taxon>Tilletiaceae</taxon>
        <taxon>Tilletia</taxon>
    </lineage>
</organism>
<protein>
    <submittedName>
        <fullName evidence="2">Uncharacterized protein</fullName>
    </submittedName>
</protein>
<reference evidence="2" key="1">
    <citation type="journal article" date="2023" name="PhytoFront">
        <title>Draft Genome Resources of Seven Strains of Tilletia horrida, Causal Agent of Kernel Smut of Rice.</title>
        <authorList>
            <person name="Khanal S."/>
            <person name="Antony Babu S."/>
            <person name="Zhou X.G."/>
        </authorList>
    </citation>
    <scope>NUCLEOTIDE SEQUENCE</scope>
    <source>
        <strain evidence="2">TX3</strain>
    </source>
</reference>
<gene>
    <name evidence="2" type="ORF">OC842_001508</name>
</gene>
<evidence type="ECO:0000256" key="1">
    <source>
        <dbReference type="SAM" id="MobiDB-lite"/>
    </source>
</evidence>
<dbReference type="AlphaFoldDB" id="A0AAN6GHF9"/>
<sequence length="105" mass="11255">MAGETNLATNTRHSIITINRLDGLGSGGPVVKMSVGGAINCLHHFQALHAILTRPFHPYVLPGLVKAGEHCLQSIVSLLPAKDHHDHSPNSKETAGYVDRFDGLL</sequence>
<name>A0AAN6GHF9_9BASI</name>
<accession>A0AAN6GHF9</accession>
<keyword evidence="3" id="KW-1185">Reference proteome</keyword>
<proteinExistence type="predicted"/>
<dbReference type="EMBL" id="JAPDMQ010000054">
    <property type="protein sequence ID" value="KAK0537817.1"/>
    <property type="molecule type" value="Genomic_DNA"/>
</dbReference>
<evidence type="ECO:0000313" key="3">
    <source>
        <dbReference type="Proteomes" id="UP001176521"/>
    </source>
</evidence>
<comment type="caution">
    <text evidence="2">The sequence shown here is derived from an EMBL/GenBank/DDBJ whole genome shotgun (WGS) entry which is preliminary data.</text>
</comment>